<dbReference type="EMBL" id="JBBMFT010000001">
    <property type="protein sequence ID" value="MEQ2455109.1"/>
    <property type="molecule type" value="Genomic_DNA"/>
</dbReference>
<keyword evidence="4" id="KW-1003">Cell membrane</keyword>
<name>A0ABV1ELX5_9FIRM</name>
<organism evidence="11 12">
    <name type="scientific">Flavonifractor hominis</name>
    <dbReference type="NCBI Taxonomy" id="3133178"/>
    <lineage>
        <taxon>Bacteria</taxon>
        <taxon>Bacillati</taxon>
        <taxon>Bacillota</taxon>
        <taxon>Clostridia</taxon>
        <taxon>Eubacteriales</taxon>
        <taxon>Oscillospiraceae</taxon>
        <taxon>Flavonifractor</taxon>
    </lineage>
</organism>
<evidence type="ECO:0000256" key="10">
    <source>
        <dbReference type="SAM" id="Phobius"/>
    </source>
</evidence>
<keyword evidence="3" id="KW-0813">Transport</keyword>
<evidence type="ECO:0000256" key="2">
    <source>
        <dbReference type="ARBA" id="ARBA00006742"/>
    </source>
</evidence>
<evidence type="ECO:0000256" key="5">
    <source>
        <dbReference type="ARBA" id="ARBA00022692"/>
    </source>
</evidence>
<reference evidence="11 12" key="1">
    <citation type="submission" date="2024-03" db="EMBL/GenBank/DDBJ databases">
        <title>Human intestinal bacterial collection.</title>
        <authorList>
            <person name="Pauvert C."/>
            <person name="Hitch T.C.A."/>
            <person name="Clavel T."/>
        </authorList>
    </citation>
    <scope>NUCLEOTIDE SEQUENCE [LARGE SCALE GENOMIC DNA]</scope>
    <source>
        <strain evidence="11 12">CLA-AP-H34</strain>
    </source>
</reference>
<keyword evidence="8" id="KW-0811">Translocation</keyword>
<keyword evidence="7 10" id="KW-1133">Transmembrane helix</keyword>
<dbReference type="RefSeq" id="WP_349138791.1">
    <property type="nucleotide sequence ID" value="NZ_JBBMFT010000001.1"/>
</dbReference>
<keyword evidence="12" id="KW-1185">Reference proteome</keyword>
<dbReference type="InterPro" id="IPR003849">
    <property type="entry name" value="Preprotein_translocase_YajC"/>
</dbReference>
<keyword evidence="9 10" id="KW-0472">Membrane</keyword>
<evidence type="ECO:0000313" key="11">
    <source>
        <dbReference type="EMBL" id="MEQ2455109.1"/>
    </source>
</evidence>
<protein>
    <submittedName>
        <fullName evidence="11">Preprotein translocase subunit YajC</fullName>
    </submittedName>
</protein>
<comment type="subcellular location">
    <subcellularLocation>
        <location evidence="1">Cell membrane</location>
        <topology evidence="1">Single-pass membrane protein</topology>
    </subcellularLocation>
</comment>
<dbReference type="PRINTS" id="PR01853">
    <property type="entry name" value="YAJCTRNLCASE"/>
</dbReference>
<evidence type="ECO:0000256" key="7">
    <source>
        <dbReference type="ARBA" id="ARBA00022989"/>
    </source>
</evidence>
<evidence type="ECO:0000313" key="12">
    <source>
        <dbReference type="Proteomes" id="UP001440599"/>
    </source>
</evidence>
<keyword evidence="5 10" id="KW-0812">Transmembrane</keyword>
<comment type="caution">
    <text evidence="11">The sequence shown here is derived from an EMBL/GenBank/DDBJ whole genome shotgun (WGS) entry which is preliminary data.</text>
</comment>
<dbReference type="Pfam" id="PF02699">
    <property type="entry name" value="YajC"/>
    <property type="match status" value="1"/>
</dbReference>
<dbReference type="SMART" id="SM01323">
    <property type="entry name" value="YajC"/>
    <property type="match status" value="1"/>
</dbReference>
<dbReference type="NCBIfam" id="TIGR00739">
    <property type="entry name" value="yajC"/>
    <property type="match status" value="1"/>
</dbReference>
<evidence type="ECO:0000256" key="3">
    <source>
        <dbReference type="ARBA" id="ARBA00022448"/>
    </source>
</evidence>
<keyword evidence="6" id="KW-0653">Protein transport</keyword>
<dbReference type="PANTHER" id="PTHR33909">
    <property type="entry name" value="SEC TRANSLOCON ACCESSORY COMPLEX SUBUNIT YAJC"/>
    <property type="match status" value="1"/>
</dbReference>
<comment type="similarity">
    <text evidence="2">Belongs to the YajC family.</text>
</comment>
<evidence type="ECO:0000256" key="8">
    <source>
        <dbReference type="ARBA" id="ARBA00023010"/>
    </source>
</evidence>
<evidence type="ECO:0000256" key="6">
    <source>
        <dbReference type="ARBA" id="ARBA00022927"/>
    </source>
</evidence>
<evidence type="ECO:0000256" key="4">
    <source>
        <dbReference type="ARBA" id="ARBA00022475"/>
    </source>
</evidence>
<evidence type="ECO:0000256" key="9">
    <source>
        <dbReference type="ARBA" id="ARBA00023136"/>
    </source>
</evidence>
<dbReference type="Proteomes" id="UP001440599">
    <property type="component" value="Unassembled WGS sequence"/>
</dbReference>
<dbReference type="PANTHER" id="PTHR33909:SF1">
    <property type="entry name" value="SEC TRANSLOCON ACCESSORY COMPLEX SUBUNIT YAJC"/>
    <property type="match status" value="1"/>
</dbReference>
<accession>A0ABV1ELX5</accession>
<proteinExistence type="inferred from homology"/>
<feature type="transmembrane region" description="Helical" evidence="10">
    <location>
        <begin position="20"/>
        <end position="38"/>
    </location>
</feature>
<sequence length="115" mass="12303">MLTQVAGTMLTQSSTAGGGISMIVMLAVMVAIFYFLLIRPENKKKKAAAKMRSELAVGDEITTIGGIVGTICAVKEDTIVIETSADRVRIEFTKWAVSTKGTQSTESVSDSKDKK</sequence>
<gene>
    <name evidence="11" type="primary">yajC</name>
    <name evidence="11" type="ORF">WMO45_01120</name>
</gene>
<evidence type="ECO:0000256" key="1">
    <source>
        <dbReference type="ARBA" id="ARBA00004162"/>
    </source>
</evidence>